<dbReference type="SUPFAM" id="SSF53756">
    <property type="entry name" value="UDP-Glycosyltransferase/glycogen phosphorylase"/>
    <property type="match status" value="1"/>
</dbReference>
<dbReference type="AlphaFoldDB" id="A0A6B2M0R8"/>
<proteinExistence type="predicted"/>
<sequence length="400" mass="44855">MKVLIAEEALQTGTGHWPGYIGGIASGLRSAGNSVDILVHKNCVPDLYAALDGTPVFSRNCWLDPASQGGLGGLRHNFIFRRELKSWICSRSERYDLVCALTMRLQHLLAFALMSRARDIPRETHFLLLFVQGFGRYDATIGKSVFPRNRSTLLARLCFRLMSKAVRSGRIVLAAETKGMQDELERFTGLPVALFPHPVPPPVLSDKAVVEKKQITLTCPGFARHEKGTDLLQDAILELLSDDKLNHVRFILQWPNPFEMPDGSLMQPREVLTKHPQVEFKNENLNLEEYESLLQESDIILLPYRRESYHNRVSRVAIEGAGRGKPLVYMSGTWAAEVAEISKAGVPIRAESGKALAEAIRQAVSEFNSLKVEAETHAEELIKYHSTERFHQLMQEATVS</sequence>
<protein>
    <recommendedName>
        <fullName evidence="3">Glycosyltransferase</fullName>
    </recommendedName>
</protein>
<dbReference type="Pfam" id="PF13692">
    <property type="entry name" value="Glyco_trans_1_4"/>
    <property type="match status" value="1"/>
</dbReference>
<evidence type="ECO:0000313" key="2">
    <source>
        <dbReference type="Proteomes" id="UP000478417"/>
    </source>
</evidence>
<gene>
    <name evidence="1" type="ORF">G0Q06_07625</name>
</gene>
<name>A0A6B2M0R8_9BACT</name>
<dbReference type="Proteomes" id="UP000478417">
    <property type="component" value="Unassembled WGS sequence"/>
</dbReference>
<dbReference type="EMBL" id="JAAGNX010000002">
    <property type="protein sequence ID" value="NDV62313.1"/>
    <property type="molecule type" value="Genomic_DNA"/>
</dbReference>
<reference evidence="1 2" key="1">
    <citation type="submission" date="2020-02" db="EMBL/GenBank/DDBJ databases">
        <title>Albibacoteraceae fam. nov., the first described family within the subdivision 4 Verrucomicrobia.</title>
        <authorList>
            <person name="Xi F."/>
        </authorList>
    </citation>
    <scope>NUCLEOTIDE SEQUENCE [LARGE SCALE GENOMIC DNA]</scope>
    <source>
        <strain evidence="1 2">CK1056</strain>
    </source>
</reference>
<comment type="caution">
    <text evidence="1">The sequence shown here is derived from an EMBL/GenBank/DDBJ whole genome shotgun (WGS) entry which is preliminary data.</text>
</comment>
<evidence type="ECO:0000313" key="1">
    <source>
        <dbReference type="EMBL" id="NDV62313.1"/>
    </source>
</evidence>
<dbReference type="RefSeq" id="WP_163964092.1">
    <property type="nucleotide sequence ID" value="NZ_JAAGNX010000002.1"/>
</dbReference>
<keyword evidence="2" id="KW-1185">Reference proteome</keyword>
<evidence type="ECO:0008006" key="3">
    <source>
        <dbReference type="Google" id="ProtNLM"/>
    </source>
</evidence>
<organism evidence="1 2">
    <name type="scientific">Oceanipulchritudo coccoides</name>
    <dbReference type="NCBI Taxonomy" id="2706888"/>
    <lineage>
        <taxon>Bacteria</taxon>
        <taxon>Pseudomonadati</taxon>
        <taxon>Verrucomicrobiota</taxon>
        <taxon>Opitutia</taxon>
        <taxon>Puniceicoccales</taxon>
        <taxon>Oceanipulchritudinaceae</taxon>
        <taxon>Oceanipulchritudo</taxon>
    </lineage>
</organism>
<accession>A0A6B2M0R8</accession>
<dbReference type="Gene3D" id="3.40.50.2000">
    <property type="entry name" value="Glycogen Phosphorylase B"/>
    <property type="match status" value="1"/>
</dbReference>